<evidence type="ECO:0000313" key="2">
    <source>
        <dbReference type="EMBL" id="PRP97330.1"/>
    </source>
</evidence>
<protein>
    <submittedName>
        <fullName evidence="2">Succinyl-CoA:(R)-benzylsuccinate CoA-transferase subunit BbsF</fullName>
        <ecNumber evidence="2">2.8.3.15</ecNumber>
    </submittedName>
</protein>
<dbReference type="Proteomes" id="UP000238823">
    <property type="component" value="Unassembled WGS sequence"/>
</dbReference>
<dbReference type="EMBL" id="PVNL01000130">
    <property type="protein sequence ID" value="PRP97330.1"/>
    <property type="molecule type" value="Genomic_DNA"/>
</dbReference>
<evidence type="ECO:0000313" key="3">
    <source>
        <dbReference type="Proteomes" id="UP000238823"/>
    </source>
</evidence>
<dbReference type="InterPro" id="IPR050509">
    <property type="entry name" value="CoA-transferase_III"/>
</dbReference>
<comment type="caution">
    <text evidence="2">The sequence shown here is derived from an EMBL/GenBank/DDBJ whole genome shotgun (WGS) entry which is preliminary data.</text>
</comment>
<dbReference type="EC" id="2.8.3.15" evidence="2"/>
<dbReference type="Pfam" id="PF02515">
    <property type="entry name" value="CoA_transf_3"/>
    <property type="match status" value="1"/>
</dbReference>
<dbReference type="InterPro" id="IPR044855">
    <property type="entry name" value="CoA-Trfase_III_dom3_sf"/>
</dbReference>
<reference evidence="2 3" key="1">
    <citation type="submission" date="2018-03" db="EMBL/GenBank/DDBJ databases">
        <title>Draft Genome Sequences of the Obligatory Marine Myxobacteria Enhygromyxa salina SWB007.</title>
        <authorList>
            <person name="Poehlein A."/>
            <person name="Moghaddam J.A."/>
            <person name="Harms H."/>
            <person name="Alanjari M."/>
            <person name="Koenig G.M."/>
            <person name="Daniel R."/>
            <person name="Schaeberle T.F."/>
        </authorList>
    </citation>
    <scope>NUCLEOTIDE SEQUENCE [LARGE SCALE GENOMIC DNA]</scope>
    <source>
        <strain evidence="2 3">SWB007</strain>
    </source>
</reference>
<gene>
    <name evidence="2" type="primary">bbsF</name>
    <name evidence="2" type="ORF">ENSA7_66800</name>
</gene>
<dbReference type="GO" id="GO:0033877">
    <property type="term" value="F:succinyl-CoA:(R)-benzylsuccinate CoA-transferase activity"/>
    <property type="evidence" value="ECO:0007669"/>
    <property type="project" value="UniProtKB-EC"/>
</dbReference>
<proteinExistence type="predicted"/>
<sequence>MREYTSMSEQALAGLRVLELGQLIAGPFAGAMLAGFGAQVIKVEPPGLGDPLRRWRRMHDGTSLWWRTMARNKQSVAIDLRTEQGRWLIRNLVATGQIDVLIENFRPGRMEAWGLGWDELHALDRRLIMVRISGYGQTGPRAQQPGFANIAEAVGGLRYLSGEPGRAPVRSGVSLGDTISGLHAAFGALTAVRARDGGPSQRGTGVGQLVDVALSESVFNMLESLLPEFSMFGHVRQRSGSKLEGIVPTGTYPCQVGPSGEDRWVAIGANSDSMFQRLMRAIGRADLADDPALRHNDGRVAREASLDEAIAAWTSERSPEQALCELEAAEVAAGPIQSIAEIAADPQFLARQMFDAVTLPDGAKLDIPAVVPKLSDTPGGTAWIGPEIGAHTHAVLRELLGFADDDLYDLAEAGVVQGPVRPIIDDTDRG</sequence>
<dbReference type="PANTHER" id="PTHR48228:SF6">
    <property type="entry name" value="L-CARNITINE COA-TRANSFERASE"/>
    <property type="match status" value="1"/>
</dbReference>
<dbReference type="Gene3D" id="3.40.50.10540">
    <property type="entry name" value="Crotonobetainyl-coa:carnitine coa-transferase, domain 1"/>
    <property type="match status" value="1"/>
</dbReference>
<dbReference type="Gene3D" id="3.30.1540.10">
    <property type="entry name" value="formyl-coa transferase, domain 3"/>
    <property type="match status" value="1"/>
</dbReference>
<name>A0A2S9XX74_9BACT</name>
<dbReference type="InterPro" id="IPR023606">
    <property type="entry name" value="CoA-Trfase_III_dom_1_sf"/>
</dbReference>
<accession>A0A2S9XX74</accession>
<dbReference type="PANTHER" id="PTHR48228">
    <property type="entry name" value="SUCCINYL-COA--D-CITRAMALATE COA-TRANSFERASE"/>
    <property type="match status" value="1"/>
</dbReference>
<evidence type="ECO:0000256" key="1">
    <source>
        <dbReference type="ARBA" id="ARBA00022679"/>
    </source>
</evidence>
<dbReference type="InterPro" id="IPR003673">
    <property type="entry name" value="CoA-Trfase_fam_III"/>
</dbReference>
<keyword evidence="1 2" id="KW-0808">Transferase</keyword>
<dbReference type="SUPFAM" id="SSF89796">
    <property type="entry name" value="CoA-transferase family III (CaiB/BaiF)"/>
    <property type="match status" value="1"/>
</dbReference>
<dbReference type="AlphaFoldDB" id="A0A2S9XX74"/>
<organism evidence="2 3">
    <name type="scientific">Enhygromyxa salina</name>
    <dbReference type="NCBI Taxonomy" id="215803"/>
    <lineage>
        <taxon>Bacteria</taxon>
        <taxon>Pseudomonadati</taxon>
        <taxon>Myxococcota</taxon>
        <taxon>Polyangia</taxon>
        <taxon>Nannocystales</taxon>
        <taxon>Nannocystaceae</taxon>
        <taxon>Enhygromyxa</taxon>
    </lineage>
</organism>